<dbReference type="Proteomes" id="UP000610960">
    <property type="component" value="Unassembled WGS sequence"/>
</dbReference>
<dbReference type="AlphaFoldDB" id="A0A830GRH8"/>
<dbReference type="EMBL" id="BMNL01000001">
    <property type="protein sequence ID" value="GGP19556.1"/>
    <property type="molecule type" value="Genomic_DNA"/>
</dbReference>
<organism evidence="2 3">
    <name type="scientific">Thermocladium modestius</name>
    <dbReference type="NCBI Taxonomy" id="62609"/>
    <lineage>
        <taxon>Archaea</taxon>
        <taxon>Thermoproteota</taxon>
        <taxon>Thermoprotei</taxon>
        <taxon>Thermoproteales</taxon>
        <taxon>Thermoproteaceae</taxon>
        <taxon>Thermocladium</taxon>
    </lineage>
</organism>
<comment type="caution">
    <text evidence="2">The sequence shown here is derived from an EMBL/GenBank/DDBJ whole genome shotgun (WGS) entry which is preliminary data.</text>
</comment>
<gene>
    <name evidence="2" type="ORF">GCM10007981_03720</name>
</gene>
<protein>
    <submittedName>
        <fullName evidence="2">Uncharacterized protein</fullName>
    </submittedName>
</protein>
<reference evidence="2" key="2">
    <citation type="submission" date="2020-09" db="EMBL/GenBank/DDBJ databases">
        <authorList>
            <person name="Sun Q."/>
            <person name="Ohkuma M."/>
        </authorList>
    </citation>
    <scope>NUCLEOTIDE SEQUENCE</scope>
    <source>
        <strain evidence="2">JCM 10088</strain>
    </source>
</reference>
<name>A0A830GRH8_9CREN</name>
<reference evidence="2" key="1">
    <citation type="journal article" date="2014" name="Int. J. Syst. Evol. Microbiol.">
        <title>Complete genome sequence of Corynebacterium casei LMG S-19264T (=DSM 44701T), isolated from a smear-ripened cheese.</title>
        <authorList>
            <consortium name="US DOE Joint Genome Institute (JGI-PGF)"/>
            <person name="Walter F."/>
            <person name="Albersmeier A."/>
            <person name="Kalinowski J."/>
            <person name="Ruckert C."/>
        </authorList>
    </citation>
    <scope>NUCLEOTIDE SEQUENCE</scope>
    <source>
        <strain evidence="2">JCM 10088</strain>
    </source>
</reference>
<evidence type="ECO:0000313" key="3">
    <source>
        <dbReference type="Proteomes" id="UP000610960"/>
    </source>
</evidence>
<feature type="region of interest" description="Disordered" evidence="1">
    <location>
        <begin position="1"/>
        <end position="22"/>
    </location>
</feature>
<keyword evidence="3" id="KW-1185">Reference proteome</keyword>
<evidence type="ECO:0000313" key="2">
    <source>
        <dbReference type="EMBL" id="GGP19556.1"/>
    </source>
</evidence>
<evidence type="ECO:0000256" key="1">
    <source>
        <dbReference type="SAM" id="MobiDB-lite"/>
    </source>
</evidence>
<sequence length="74" mass="8129">MRARPGSHITGNERDKGDRSPGPLYCVTPSALSLQLILREQVIAPSLIPDAIRSRHCKLCVPTVLLIPMLPGWD</sequence>
<proteinExistence type="predicted"/>
<accession>A0A830GRH8</accession>